<dbReference type="GeneID" id="114828053"/>
<dbReference type="AlphaFoldDB" id="A0AAJ7SEB9"/>
<evidence type="ECO:0000313" key="2">
    <source>
        <dbReference type="RefSeq" id="XP_028966520.1"/>
    </source>
</evidence>
<sequence>MSEKFDAHKTIPALQQADVRDPITDEMDNTMLRLLYTFRARHVETVISHFSAQLRDLGTFLQMRANSMLTQFHHVLLERSAYEVQLRGALIKSLMFLNSTPLMDVDTIERMEIRFLEAFAQVGGDPQRWRRIQQTADYDRMSLDEVLEHFSLLSATVRDLKQVNLKLQIELQHNLTDVLQYYITSTGISIEEKIVSQLEDVLQVTCNDLVTLIDKSFRLVKNVIVAGEPIHDHAALEESSLVMNIDDLERVLCR</sequence>
<gene>
    <name evidence="2" type="primary">LOC114828053</name>
</gene>
<dbReference type="RefSeq" id="XP_028966520.1">
    <property type="nucleotide sequence ID" value="XM_029110687.1"/>
</dbReference>
<accession>A0AAJ7SEB9</accession>
<reference evidence="2" key="1">
    <citation type="submission" date="2025-08" db="UniProtKB">
        <authorList>
            <consortium name="RefSeq"/>
        </authorList>
    </citation>
    <scope>IDENTIFICATION</scope>
</reference>
<name>A0AAJ7SEB9_9ACAR</name>
<organism evidence="1 2">
    <name type="scientific">Galendromus occidentalis</name>
    <name type="common">western predatory mite</name>
    <dbReference type="NCBI Taxonomy" id="34638"/>
    <lineage>
        <taxon>Eukaryota</taxon>
        <taxon>Metazoa</taxon>
        <taxon>Ecdysozoa</taxon>
        <taxon>Arthropoda</taxon>
        <taxon>Chelicerata</taxon>
        <taxon>Arachnida</taxon>
        <taxon>Acari</taxon>
        <taxon>Parasitiformes</taxon>
        <taxon>Mesostigmata</taxon>
        <taxon>Gamasina</taxon>
        <taxon>Phytoseioidea</taxon>
        <taxon>Phytoseiidae</taxon>
        <taxon>Typhlodrominae</taxon>
        <taxon>Galendromus</taxon>
    </lineage>
</organism>
<keyword evidence="1" id="KW-1185">Reference proteome</keyword>
<dbReference type="KEGG" id="goe:114828053"/>
<protein>
    <submittedName>
        <fullName evidence="2">Uncharacterized protein LOC114828053</fullName>
    </submittedName>
</protein>
<evidence type="ECO:0000313" key="1">
    <source>
        <dbReference type="Proteomes" id="UP000694867"/>
    </source>
</evidence>
<dbReference type="Proteomes" id="UP000694867">
    <property type="component" value="Unplaced"/>
</dbReference>
<proteinExistence type="predicted"/>